<accession>A0A401H5D6</accession>
<name>A0A401H5D6_9APHY</name>
<sequence>MNGTIALRGRHYKTVRSIFQAQGSVGWRELVEAFQSMSFKVKATKGSVHKFSPPSTIPGRAFTWHKPHSSQLRPDHLRILRGDLSQLYHWRVETFVRKK</sequence>
<dbReference type="RefSeq" id="XP_027620570.1">
    <property type="nucleotide sequence ID" value="XM_027764769.1"/>
</dbReference>
<comment type="caution">
    <text evidence="1">The sequence shown here is derived from an EMBL/GenBank/DDBJ whole genome shotgun (WGS) entry which is preliminary data.</text>
</comment>
<dbReference type="AlphaFoldDB" id="A0A401H5D6"/>
<dbReference type="InParanoid" id="A0A401H5D6"/>
<protein>
    <submittedName>
        <fullName evidence="1">Uncharacterized protein</fullName>
    </submittedName>
</protein>
<dbReference type="Proteomes" id="UP000287166">
    <property type="component" value="Unassembled WGS sequence"/>
</dbReference>
<evidence type="ECO:0000313" key="1">
    <source>
        <dbReference type="EMBL" id="GBE89657.1"/>
    </source>
</evidence>
<dbReference type="EMBL" id="BFAD01000016">
    <property type="protein sequence ID" value="GBE89657.1"/>
    <property type="molecule type" value="Genomic_DNA"/>
</dbReference>
<evidence type="ECO:0000313" key="2">
    <source>
        <dbReference type="Proteomes" id="UP000287166"/>
    </source>
</evidence>
<organism evidence="1 2">
    <name type="scientific">Sparassis crispa</name>
    <dbReference type="NCBI Taxonomy" id="139825"/>
    <lineage>
        <taxon>Eukaryota</taxon>
        <taxon>Fungi</taxon>
        <taxon>Dikarya</taxon>
        <taxon>Basidiomycota</taxon>
        <taxon>Agaricomycotina</taxon>
        <taxon>Agaricomycetes</taxon>
        <taxon>Polyporales</taxon>
        <taxon>Sparassidaceae</taxon>
        <taxon>Sparassis</taxon>
    </lineage>
</organism>
<reference evidence="1 2" key="1">
    <citation type="journal article" date="2018" name="Sci. Rep.">
        <title>Genome sequence of the cauliflower mushroom Sparassis crispa (Hanabiratake) and its association with beneficial usage.</title>
        <authorList>
            <person name="Kiyama R."/>
            <person name="Furutani Y."/>
            <person name="Kawaguchi K."/>
            <person name="Nakanishi T."/>
        </authorList>
    </citation>
    <scope>NUCLEOTIDE SEQUENCE [LARGE SCALE GENOMIC DNA]</scope>
</reference>
<proteinExistence type="predicted"/>
<gene>
    <name evidence="1" type="ORF">SCP_1603210</name>
</gene>
<keyword evidence="2" id="KW-1185">Reference proteome</keyword>
<dbReference type="GeneID" id="38786574"/>